<dbReference type="InterPro" id="IPR022642">
    <property type="entry name" value="CheR_C"/>
</dbReference>
<dbReference type="EC" id="2.1.1.80" evidence="2"/>
<dbReference type="PANTHER" id="PTHR24422">
    <property type="entry name" value="CHEMOTAXIS PROTEIN METHYLTRANSFERASE"/>
    <property type="match status" value="1"/>
</dbReference>
<dbReference type="GO" id="GO:0000156">
    <property type="term" value="F:phosphorelay response regulator activity"/>
    <property type="evidence" value="ECO:0007669"/>
    <property type="project" value="InterPro"/>
</dbReference>
<dbReference type="SUPFAM" id="SSF47757">
    <property type="entry name" value="Chemotaxis receptor methyltransferase CheR, N-terminal domain"/>
    <property type="match status" value="1"/>
</dbReference>
<dbReference type="InterPro" id="IPR000673">
    <property type="entry name" value="Sig_transdc_resp-reg_Me-estase"/>
</dbReference>
<dbReference type="SUPFAM" id="SSF53335">
    <property type="entry name" value="S-adenosyl-L-methionine-dependent methyltransferases"/>
    <property type="match status" value="1"/>
</dbReference>
<dbReference type="Proteomes" id="UP001164705">
    <property type="component" value="Chromosome"/>
</dbReference>
<dbReference type="SUPFAM" id="SSF52738">
    <property type="entry name" value="Methylesterase CheB, C-terminal domain"/>
    <property type="match status" value="1"/>
</dbReference>
<keyword evidence="3" id="KW-0489">Methyltransferase</keyword>
<reference evidence="10" key="1">
    <citation type="submission" date="2022-11" db="EMBL/GenBank/DDBJ databases">
        <title>Lacinutrix neustonica HL-RS19T sp. nov., isolated from the surface microlayer sample of brackish Lake Shihwa.</title>
        <authorList>
            <person name="Choi J.Y."/>
            <person name="Hwang C.Y."/>
        </authorList>
    </citation>
    <scope>NUCLEOTIDE SEQUENCE</scope>
    <source>
        <strain evidence="10">HL-RS19</strain>
    </source>
</reference>
<proteinExistence type="predicted"/>
<dbReference type="GO" id="GO:0032259">
    <property type="term" value="P:methylation"/>
    <property type="evidence" value="ECO:0007669"/>
    <property type="project" value="UniProtKB-KW"/>
</dbReference>
<evidence type="ECO:0000256" key="1">
    <source>
        <dbReference type="ARBA" id="ARBA00001541"/>
    </source>
</evidence>
<comment type="caution">
    <text evidence="6">Lacks conserved residue(s) required for the propagation of feature annotation.</text>
</comment>
<dbReference type="PRINTS" id="PR00996">
    <property type="entry name" value="CHERMTFRASE"/>
</dbReference>
<dbReference type="SMART" id="SM00138">
    <property type="entry name" value="MeTrc"/>
    <property type="match status" value="1"/>
</dbReference>
<dbReference type="GO" id="GO:0005737">
    <property type="term" value="C:cytoplasm"/>
    <property type="evidence" value="ECO:0007669"/>
    <property type="project" value="InterPro"/>
</dbReference>
<dbReference type="PROSITE" id="PS50122">
    <property type="entry name" value="CHEB"/>
    <property type="match status" value="1"/>
</dbReference>
<dbReference type="Gene3D" id="3.40.50.150">
    <property type="entry name" value="Vaccinia Virus protein VP39"/>
    <property type="match status" value="1"/>
</dbReference>
<evidence type="ECO:0000313" key="11">
    <source>
        <dbReference type="Proteomes" id="UP001164705"/>
    </source>
</evidence>
<dbReference type="Pfam" id="PF01739">
    <property type="entry name" value="CheR"/>
    <property type="match status" value="1"/>
</dbReference>
<evidence type="ECO:0000256" key="6">
    <source>
        <dbReference type="PROSITE-ProRule" id="PRU00050"/>
    </source>
</evidence>
<keyword evidence="11" id="KW-1185">Reference proteome</keyword>
<dbReference type="Gene3D" id="3.30.450.20">
    <property type="entry name" value="PAS domain"/>
    <property type="match status" value="1"/>
</dbReference>
<dbReference type="KEGG" id="lnu:N7U66_05900"/>
<evidence type="ECO:0000313" key="10">
    <source>
        <dbReference type="EMBL" id="WAC03846.1"/>
    </source>
</evidence>
<evidence type="ECO:0000259" key="9">
    <source>
        <dbReference type="PROSITE" id="PS50123"/>
    </source>
</evidence>
<dbReference type="EMBL" id="CP113088">
    <property type="protein sequence ID" value="WAC03846.1"/>
    <property type="molecule type" value="Genomic_DNA"/>
</dbReference>
<keyword evidence="5" id="KW-0949">S-adenosyl-L-methionine</keyword>
<keyword evidence="4" id="KW-0808">Transferase</keyword>
<dbReference type="GO" id="GO:0008983">
    <property type="term" value="F:protein-glutamate O-methyltransferase activity"/>
    <property type="evidence" value="ECO:0007669"/>
    <property type="project" value="UniProtKB-EC"/>
</dbReference>
<dbReference type="GO" id="GO:0006935">
    <property type="term" value="P:chemotaxis"/>
    <property type="evidence" value="ECO:0007669"/>
    <property type="project" value="InterPro"/>
</dbReference>
<dbReference type="GO" id="GO:0008984">
    <property type="term" value="F:protein-glutamate methylesterase activity"/>
    <property type="evidence" value="ECO:0007669"/>
    <property type="project" value="InterPro"/>
</dbReference>
<organism evidence="10 11">
    <name type="scientific">Lacinutrix neustonica</name>
    <dbReference type="NCBI Taxonomy" id="2980107"/>
    <lineage>
        <taxon>Bacteria</taxon>
        <taxon>Pseudomonadati</taxon>
        <taxon>Bacteroidota</taxon>
        <taxon>Flavobacteriia</taxon>
        <taxon>Flavobacteriales</taxon>
        <taxon>Flavobacteriaceae</taxon>
        <taxon>Lacinutrix</taxon>
    </lineage>
</organism>
<dbReference type="InterPro" id="IPR050903">
    <property type="entry name" value="Bact_Chemotaxis_MeTrfase"/>
</dbReference>
<comment type="catalytic activity">
    <reaction evidence="1">
        <text>L-glutamyl-[protein] + S-adenosyl-L-methionine = [protein]-L-glutamate 5-O-methyl ester + S-adenosyl-L-homocysteine</text>
        <dbReference type="Rhea" id="RHEA:24452"/>
        <dbReference type="Rhea" id="RHEA-COMP:10208"/>
        <dbReference type="Rhea" id="RHEA-COMP:10311"/>
        <dbReference type="ChEBI" id="CHEBI:29973"/>
        <dbReference type="ChEBI" id="CHEBI:57856"/>
        <dbReference type="ChEBI" id="CHEBI:59789"/>
        <dbReference type="ChEBI" id="CHEBI:82795"/>
        <dbReference type="EC" id="2.1.1.80"/>
    </reaction>
</comment>
<dbReference type="PROSITE" id="PS50123">
    <property type="entry name" value="CHER"/>
    <property type="match status" value="1"/>
</dbReference>
<dbReference type="SUPFAM" id="SSF55785">
    <property type="entry name" value="PYP-like sensor domain (PAS domain)"/>
    <property type="match status" value="1"/>
</dbReference>
<dbReference type="Pfam" id="PF03705">
    <property type="entry name" value="CheR_N"/>
    <property type="match status" value="1"/>
</dbReference>
<feature type="region of interest" description="Disordered" evidence="7">
    <location>
        <begin position="546"/>
        <end position="572"/>
    </location>
</feature>
<evidence type="ECO:0000259" key="8">
    <source>
        <dbReference type="PROSITE" id="PS50122"/>
    </source>
</evidence>
<evidence type="ECO:0000256" key="5">
    <source>
        <dbReference type="ARBA" id="ARBA00022691"/>
    </source>
</evidence>
<dbReference type="InterPro" id="IPR000780">
    <property type="entry name" value="CheR_MeTrfase"/>
</dbReference>
<dbReference type="Gene3D" id="3.40.50.180">
    <property type="entry name" value="Methylesterase CheB, C-terminal domain"/>
    <property type="match status" value="1"/>
</dbReference>
<dbReference type="InterPro" id="IPR036804">
    <property type="entry name" value="CheR_N_sf"/>
</dbReference>
<feature type="domain" description="CheB-type methylesterase" evidence="8">
    <location>
        <begin position="1"/>
        <end position="69"/>
    </location>
</feature>
<protein>
    <recommendedName>
        <fullName evidence="2">protein-glutamate O-methyltransferase</fullName>
        <ecNumber evidence="2">2.1.1.80</ecNumber>
    </recommendedName>
</protein>
<dbReference type="AlphaFoldDB" id="A0A9E8SF29"/>
<gene>
    <name evidence="10" type="ORF">N7U66_05900</name>
</gene>
<evidence type="ECO:0000256" key="7">
    <source>
        <dbReference type="SAM" id="MobiDB-lite"/>
    </source>
</evidence>
<dbReference type="Pfam" id="PF01339">
    <property type="entry name" value="CheB_methylest"/>
    <property type="match status" value="1"/>
</dbReference>
<dbReference type="InterPro" id="IPR022641">
    <property type="entry name" value="CheR_N"/>
</dbReference>
<evidence type="ECO:0000256" key="3">
    <source>
        <dbReference type="ARBA" id="ARBA00022603"/>
    </source>
</evidence>
<dbReference type="InterPro" id="IPR035965">
    <property type="entry name" value="PAS-like_dom_sf"/>
</dbReference>
<dbReference type="Gene3D" id="1.10.155.10">
    <property type="entry name" value="Chemotaxis receptor methyltransferase CheR, N-terminal domain"/>
    <property type="match status" value="1"/>
</dbReference>
<dbReference type="InterPro" id="IPR029063">
    <property type="entry name" value="SAM-dependent_MTases_sf"/>
</dbReference>
<sequence>MGVILSGFGKDGSKGMSAIRALGGFTIAQLPETAEHRDMPSAAIDTGHVDLIVPAEQMYDDIIQFITNTRAIASSLPKTNSVDAIFELLEKRSGTDFSMYKPTTIMRRINHRIASLQLGSMLDYYELIKSNPRELDNLFDSVLIGVTEFFRDLNAFDHLRKQLADMLEDKEPGDSIRLWSVGCATGEESYSIAILLYELLGKKVNQYHIQIFASDIDERAINFGRKAIYNKELLGNVPAEIISTYFDKIDQLHYEVKKEIKQHILFTRHDITTDPPFVKLDLVVCRNLLIYFNNNLQKQTLQIFHYSLKPKGLLFLGKSESVSVAADLFSKVVGDKIYRKAEASLNYQLKFSKLRTRNQEIKKEEKKNNIRNMSIVDVAKETLYYKYDSPFVIINEHAEIKEVHGSLRLYLEISQGTMNVSLHKMVNPELSTIVKAVLAQVKKTNITHTSHVVKFNLYEQLHYVRIKMIPLVYRISETQYFMVIFEKVEPSEGQLVLQKKLETSDFVNLRIKELEDELTSTQEHLQIFTEELEATNEELQTINEELQSSNEELKSSNEELETSNEELQSANEELNTANQELRLTNDLLIEKEQELKEEKEISQNNELIYRTIAENIPDAAVGILNKALNIEYLAGQGVDEFEAAEVIGKHMPGINPSKKEAKRIEKLCMETLEGKPGSIQVKYNNRYYEIKTVLFKLPGSDEDKILYLAQEITSLKQSQLILETALKASNLILFQYDFDVNEMIFDEALYKFLEFSPKKKVTEADIIKKVHPDDVVSRSKNMKQAKKTGEINHEVRLMLKEGIRYVRVTGRVLFDEEKNARKAFATILDITQDKMLLQKIKQSEERFKKIADTTPMTISDNR</sequence>
<accession>A0A9E8SF29</accession>
<name>A0A9E8SF29_9FLAO</name>
<feature type="domain" description="CheR-type methyltransferase" evidence="9">
    <location>
        <begin position="87"/>
        <end position="343"/>
    </location>
</feature>
<dbReference type="Gene3D" id="1.20.120.330">
    <property type="entry name" value="Nucleotidyltransferases domain 2"/>
    <property type="match status" value="1"/>
</dbReference>
<dbReference type="InterPro" id="IPR035909">
    <property type="entry name" value="CheB_C"/>
</dbReference>
<evidence type="ECO:0000256" key="4">
    <source>
        <dbReference type="ARBA" id="ARBA00022679"/>
    </source>
</evidence>
<dbReference type="PANTHER" id="PTHR24422:SF10">
    <property type="entry name" value="CHEMOTAXIS PROTEIN METHYLTRANSFERASE 2"/>
    <property type="match status" value="1"/>
</dbReference>
<evidence type="ECO:0000256" key="2">
    <source>
        <dbReference type="ARBA" id="ARBA00012534"/>
    </source>
</evidence>